<evidence type="ECO:0008006" key="3">
    <source>
        <dbReference type="Google" id="ProtNLM"/>
    </source>
</evidence>
<organism evidence="1 2">
    <name type="scientific">Elysia marginata</name>
    <dbReference type="NCBI Taxonomy" id="1093978"/>
    <lineage>
        <taxon>Eukaryota</taxon>
        <taxon>Metazoa</taxon>
        <taxon>Spiralia</taxon>
        <taxon>Lophotrochozoa</taxon>
        <taxon>Mollusca</taxon>
        <taxon>Gastropoda</taxon>
        <taxon>Heterobranchia</taxon>
        <taxon>Euthyneura</taxon>
        <taxon>Panpulmonata</taxon>
        <taxon>Sacoglossa</taxon>
        <taxon>Placobranchoidea</taxon>
        <taxon>Plakobranchidae</taxon>
        <taxon>Elysia</taxon>
    </lineage>
</organism>
<evidence type="ECO:0000313" key="2">
    <source>
        <dbReference type="Proteomes" id="UP000762676"/>
    </source>
</evidence>
<comment type="caution">
    <text evidence="1">The sequence shown here is derived from an EMBL/GenBank/DDBJ whole genome shotgun (WGS) entry which is preliminary data.</text>
</comment>
<gene>
    <name evidence="1" type="ORF">ElyMa_003880900</name>
</gene>
<keyword evidence="2" id="KW-1185">Reference proteome</keyword>
<name>A0AAV4FMN3_9GAST</name>
<dbReference type="Proteomes" id="UP000762676">
    <property type="component" value="Unassembled WGS sequence"/>
</dbReference>
<protein>
    <recommendedName>
        <fullName evidence="3">MABP domain-containing protein</fullName>
    </recommendedName>
</protein>
<proteinExistence type="predicted"/>
<reference evidence="1 2" key="1">
    <citation type="journal article" date="2021" name="Elife">
        <title>Chloroplast acquisition without the gene transfer in kleptoplastic sea slugs, Plakobranchus ocellatus.</title>
        <authorList>
            <person name="Maeda T."/>
            <person name="Takahashi S."/>
            <person name="Yoshida T."/>
            <person name="Shimamura S."/>
            <person name="Takaki Y."/>
            <person name="Nagai Y."/>
            <person name="Toyoda A."/>
            <person name="Suzuki Y."/>
            <person name="Arimoto A."/>
            <person name="Ishii H."/>
            <person name="Satoh N."/>
            <person name="Nishiyama T."/>
            <person name="Hasebe M."/>
            <person name="Maruyama T."/>
            <person name="Minagawa J."/>
            <person name="Obokata J."/>
            <person name="Shigenobu S."/>
        </authorList>
    </citation>
    <scope>NUCLEOTIDE SEQUENCE [LARGE SCALE GENOMIC DNA]</scope>
</reference>
<evidence type="ECO:0000313" key="1">
    <source>
        <dbReference type="EMBL" id="GFR73968.1"/>
    </source>
</evidence>
<dbReference type="AlphaFoldDB" id="A0AAV4FMN3"/>
<dbReference type="EMBL" id="BMAT01007909">
    <property type="protein sequence ID" value="GFR73968.1"/>
    <property type="molecule type" value="Genomic_DNA"/>
</dbReference>
<sequence>MEHMCRERNDNGGKRIGVSFESLPKTGVGGIYLCLAYTLPRVKPIDDDDDQYSDVDCDQRLPICNSEPLRYLKPTTIVHV</sequence>
<accession>A0AAV4FMN3</accession>
<feature type="non-terminal residue" evidence="1">
    <location>
        <position position="80"/>
    </location>
</feature>